<dbReference type="AlphaFoldDB" id="A0A2V3U4Z3"/>
<evidence type="ECO:0000313" key="2">
    <source>
        <dbReference type="EMBL" id="PXW57853.1"/>
    </source>
</evidence>
<dbReference type="Pfam" id="PF04993">
    <property type="entry name" value="TfoX_N"/>
    <property type="match status" value="1"/>
</dbReference>
<proteinExistence type="predicted"/>
<dbReference type="RefSeq" id="WP_110375191.1">
    <property type="nucleotide sequence ID" value="NZ_JAHBRY010000001.1"/>
</dbReference>
<sequence length="117" mass="12429">MTSQWALAEEYAARIEGLGPISVHRYFGGASLRADGVQFGFVMKGVLYLKADEAGRGAFERHGCAPFSYAGASGQVTVTAYYEAPGEILDDPEGLSGWAADALRAARSVPQRKRAAS</sequence>
<keyword evidence="3" id="KW-1185">Reference proteome</keyword>
<dbReference type="OrthoDB" id="1524907at2"/>
<name>A0A2V3U4Z3_9HYPH</name>
<dbReference type="Gene3D" id="3.30.1460.30">
    <property type="entry name" value="YgaC/TfoX-N like chaperone"/>
    <property type="match status" value="1"/>
</dbReference>
<accession>A0A2V3U4Z3</accession>
<dbReference type="InterPro" id="IPR007076">
    <property type="entry name" value="TfoX_N"/>
</dbReference>
<reference evidence="2 3" key="1">
    <citation type="submission" date="2018-05" db="EMBL/GenBank/DDBJ databases">
        <title>Genomic Encyclopedia of Type Strains, Phase IV (KMG-IV): sequencing the most valuable type-strain genomes for metagenomic binning, comparative biology and taxonomic classification.</title>
        <authorList>
            <person name="Goeker M."/>
        </authorList>
    </citation>
    <scope>NUCLEOTIDE SEQUENCE [LARGE SCALE GENOMIC DNA]</scope>
    <source>
        <strain evidence="2 3">DSM 6462</strain>
    </source>
</reference>
<comment type="caution">
    <text evidence="2">The sequence shown here is derived from an EMBL/GenBank/DDBJ whole genome shotgun (WGS) entry which is preliminary data.</text>
</comment>
<organism evidence="2 3">
    <name type="scientific">Chelatococcus asaccharovorans</name>
    <dbReference type="NCBI Taxonomy" id="28210"/>
    <lineage>
        <taxon>Bacteria</taxon>
        <taxon>Pseudomonadati</taxon>
        <taxon>Pseudomonadota</taxon>
        <taxon>Alphaproteobacteria</taxon>
        <taxon>Hyphomicrobiales</taxon>
        <taxon>Chelatococcaceae</taxon>
        <taxon>Chelatococcus</taxon>
    </lineage>
</organism>
<evidence type="ECO:0000313" key="3">
    <source>
        <dbReference type="Proteomes" id="UP000248021"/>
    </source>
</evidence>
<evidence type="ECO:0000259" key="1">
    <source>
        <dbReference type="Pfam" id="PF04993"/>
    </source>
</evidence>
<gene>
    <name evidence="2" type="ORF">C7450_10625</name>
</gene>
<dbReference type="EMBL" id="QJJK01000006">
    <property type="protein sequence ID" value="PXW57853.1"/>
    <property type="molecule type" value="Genomic_DNA"/>
</dbReference>
<feature type="domain" description="TfoX N-terminal" evidence="1">
    <location>
        <begin position="16"/>
        <end position="106"/>
    </location>
</feature>
<dbReference type="Proteomes" id="UP000248021">
    <property type="component" value="Unassembled WGS sequence"/>
</dbReference>
<protein>
    <submittedName>
        <fullName evidence="2">TfoX/Sxy family transcriptional regulator of competence genes</fullName>
    </submittedName>
</protein>
<dbReference type="SUPFAM" id="SSF159894">
    <property type="entry name" value="YgaC/TfoX-N like"/>
    <property type="match status" value="1"/>
</dbReference>